<dbReference type="RefSeq" id="WP_002215873.1">
    <property type="nucleotide sequence ID" value="NC_008150.1"/>
</dbReference>
<dbReference type="AlphaFoldDB" id="A0A0E1NVL9"/>
<dbReference type="HOGENOM" id="CLU_196705_0_0_6"/>
<accession>A0A0E1NVL9</accession>
<gene>
    <name evidence="1" type="ordered locus">YPA_3445</name>
</gene>
<reference evidence="1 2" key="1">
    <citation type="journal article" date="2006" name="J. Bacteriol.">
        <title>Complete genome sequence of Yersinia pestis strains Antiqua and Nepal516: evidence of gene reduction in an emerging pathogen.</title>
        <authorList>
            <person name="Chain P.S."/>
            <person name="Hu P."/>
            <person name="Malfatti S.A."/>
            <person name="Radnedge L."/>
            <person name="Larimer F."/>
            <person name="Vergez L.M."/>
            <person name="Worsham P."/>
            <person name="Chu M.C."/>
            <person name="Andersen G.L."/>
        </authorList>
    </citation>
    <scope>NUCLEOTIDE SEQUENCE [LARGE SCALE GENOMIC DNA]</scope>
    <source>
        <strain evidence="1 2">Antiqua</strain>
    </source>
</reference>
<protein>
    <submittedName>
        <fullName evidence="1">Uncharacterized protein</fullName>
    </submittedName>
</protein>
<organism evidence="1 2">
    <name type="scientific">Yersinia pestis bv. Antiqua (strain Antiqua)</name>
    <dbReference type="NCBI Taxonomy" id="360102"/>
    <lineage>
        <taxon>Bacteria</taxon>
        <taxon>Pseudomonadati</taxon>
        <taxon>Pseudomonadota</taxon>
        <taxon>Gammaproteobacteria</taxon>
        <taxon>Enterobacterales</taxon>
        <taxon>Yersiniaceae</taxon>
        <taxon>Yersinia</taxon>
    </lineage>
</organism>
<sequence>MKELTQTEVMEVSGAGIVSDAGKVLGSGFGALIDAGASIFGIKPNASATIGKIGESIGSAFDAGISGVKQFFGLSAPQQ</sequence>
<evidence type="ECO:0000313" key="2">
    <source>
        <dbReference type="Proteomes" id="UP000001971"/>
    </source>
</evidence>
<proteinExistence type="predicted"/>
<dbReference type="EMBL" id="CP000308">
    <property type="protein sequence ID" value="ABG15407.1"/>
    <property type="molecule type" value="Genomic_DNA"/>
</dbReference>
<name>A0A0E1NVL9_YERPA</name>
<evidence type="ECO:0000313" key="1">
    <source>
        <dbReference type="EMBL" id="ABG15407.1"/>
    </source>
</evidence>
<dbReference type="PATRIC" id="fig|360102.15.peg.2188"/>
<dbReference type="KEGG" id="ypa:YPA_3445"/>
<dbReference type="GeneID" id="57974493"/>
<dbReference type="Proteomes" id="UP000001971">
    <property type="component" value="Chromosome"/>
</dbReference>